<dbReference type="PATRIC" id="fig|396014.3.peg.726"/>
<name>Z9JVY8_9MICO</name>
<dbReference type="SUPFAM" id="SSF47413">
    <property type="entry name" value="lambda repressor-like DNA-binding domains"/>
    <property type="match status" value="1"/>
</dbReference>
<dbReference type="RefSeq" id="WP_038370717.1">
    <property type="nucleotide sequence ID" value="NZ_KK069989.1"/>
</dbReference>
<dbReference type="PANTHER" id="PTHR35010:SF2">
    <property type="entry name" value="BLL4672 PROTEIN"/>
    <property type="match status" value="1"/>
</dbReference>
<dbReference type="STRING" id="396014.BF93_11075"/>
<evidence type="ECO:0000313" key="4">
    <source>
        <dbReference type="Proteomes" id="UP000023067"/>
    </source>
</evidence>
<dbReference type="Gene3D" id="1.10.260.40">
    <property type="entry name" value="lambda repressor-like DNA-binding domains"/>
    <property type="match status" value="1"/>
</dbReference>
<organism evidence="3 4">
    <name type="scientific">Brachybacterium phenoliresistens</name>
    <dbReference type="NCBI Taxonomy" id="396014"/>
    <lineage>
        <taxon>Bacteria</taxon>
        <taxon>Bacillati</taxon>
        <taxon>Actinomycetota</taxon>
        <taxon>Actinomycetes</taxon>
        <taxon>Micrococcales</taxon>
        <taxon>Dermabacteraceae</taxon>
        <taxon>Brachybacterium</taxon>
    </lineage>
</organism>
<proteinExistence type="predicted"/>
<dbReference type="InterPro" id="IPR010982">
    <property type="entry name" value="Lambda_DNA-bd_dom_sf"/>
</dbReference>
<dbReference type="eggNOG" id="COG1396">
    <property type="taxonomic scope" value="Bacteria"/>
</dbReference>
<accession>Z9JVY8</accession>
<dbReference type="AlphaFoldDB" id="Z9JVY8"/>
<sequence length="295" mass="32987">MDQRHEVGEFLRSRRDRVTPEQAGLIGGGSRRVPGLRREEVAMLANISVDYYAKMERGDLKGVSPEILDALVQALRLDEAETDHLHNLAAAANPHPPRRRSRPGPTMRPSLQRFLDAITGAPVWVRDRRMDIIAANALGRALYRPVIEDPEGRGNTARFLFLSPAARTFFPHWEQGADDIVATMRGYAGQNPRDTKLTDLIGELVTRSDAFRRRWAVHNVRHHRTGIKRIHHPDVGDLELSYEALELLAAPEWYMFAYTADPGTPSEERLKLLGSLAATAAPTPPLLGHPTTPED</sequence>
<feature type="region of interest" description="Disordered" evidence="1">
    <location>
        <begin position="89"/>
        <end position="109"/>
    </location>
</feature>
<dbReference type="Gene3D" id="3.30.450.180">
    <property type="match status" value="1"/>
</dbReference>
<feature type="domain" description="HTH cro/C1-type" evidence="2">
    <location>
        <begin position="35"/>
        <end position="82"/>
    </location>
</feature>
<dbReference type="InterPro" id="IPR001387">
    <property type="entry name" value="Cro/C1-type_HTH"/>
</dbReference>
<comment type="caution">
    <text evidence="3">The sequence shown here is derived from an EMBL/GenBank/DDBJ whole genome shotgun (WGS) entry which is preliminary data.</text>
</comment>
<dbReference type="Proteomes" id="UP000023067">
    <property type="component" value="Unassembled WGS sequence"/>
</dbReference>
<evidence type="ECO:0000259" key="2">
    <source>
        <dbReference type="PROSITE" id="PS50943"/>
    </source>
</evidence>
<keyword evidence="4" id="KW-1185">Reference proteome</keyword>
<evidence type="ECO:0000313" key="3">
    <source>
        <dbReference type="EMBL" id="EWS82168.1"/>
    </source>
</evidence>
<dbReference type="PANTHER" id="PTHR35010">
    <property type="entry name" value="BLL4672 PROTEIN-RELATED"/>
    <property type="match status" value="1"/>
</dbReference>
<feature type="region of interest" description="Disordered" evidence="1">
    <location>
        <begin position="1"/>
        <end position="31"/>
    </location>
</feature>
<feature type="compositionally biased region" description="Basic and acidic residues" evidence="1">
    <location>
        <begin position="1"/>
        <end position="19"/>
    </location>
</feature>
<dbReference type="CDD" id="cd00093">
    <property type="entry name" value="HTH_XRE"/>
    <property type="match status" value="1"/>
</dbReference>
<dbReference type="SMART" id="SM00530">
    <property type="entry name" value="HTH_XRE"/>
    <property type="match status" value="1"/>
</dbReference>
<dbReference type="Pfam" id="PF17765">
    <property type="entry name" value="MLTR_LBD"/>
    <property type="match status" value="1"/>
</dbReference>
<gene>
    <name evidence="3" type="ORF">BF93_11075</name>
</gene>
<protein>
    <submittedName>
        <fullName evidence="3">XRE family transcriptional regulator</fullName>
    </submittedName>
</protein>
<reference evidence="3 4" key="1">
    <citation type="submission" date="2014-02" db="EMBL/GenBank/DDBJ databases">
        <title>Genome sequence of Brachybacterium phenoliresistens strain W13A50.</title>
        <authorList>
            <person name="Wang X."/>
        </authorList>
    </citation>
    <scope>NUCLEOTIDE SEQUENCE [LARGE SCALE GENOMIC DNA]</scope>
    <source>
        <strain evidence="3 4">W13A50</strain>
    </source>
</reference>
<dbReference type="GO" id="GO:0003677">
    <property type="term" value="F:DNA binding"/>
    <property type="evidence" value="ECO:0007669"/>
    <property type="project" value="InterPro"/>
</dbReference>
<dbReference type="InterPro" id="IPR041413">
    <property type="entry name" value="MLTR_LBD"/>
</dbReference>
<dbReference type="EMBL" id="JDYK01000003">
    <property type="protein sequence ID" value="EWS82168.1"/>
    <property type="molecule type" value="Genomic_DNA"/>
</dbReference>
<dbReference type="Pfam" id="PF13560">
    <property type="entry name" value="HTH_31"/>
    <property type="match status" value="1"/>
</dbReference>
<evidence type="ECO:0000256" key="1">
    <source>
        <dbReference type="SAM" id="MobiDB-lite"/>
    </source>
</evidence>
<dbReference type="PROSITE" id="PS50943">
    <property type="entry name" value="HTH_CROC1"/>
    <property type="match status" value="1"/>
</dbReference>
<dbReference type="OrthoDB" id="4790304at2"/>
<dbReference type="HOGENOM" id="CLU_057862_1_0_11"/>